<evidence type="ECO:0000256" key="1">
    <source>
        <dbReference type="SAM" id="MobiDB-lite"/>
    </source>
</evidence>
<protein>
    <submittedName>
        <fullName evidence="2 3">Uncharacterized protein</fullName>
    </submittedName>
</protein>
<evidence type="ECO:0000313" key="3">
    <source>
        <dbReference type="EnsemblPlants" id="Pp3c17_17080V3.1"/>
    </source>
</evidence>
<feature type="compositionally biased region" description="Polar residues" evidence="1">
    <location>
        <begin position="40"/>
        <end position="51"/>
    </location>
</feature>
<feature type="region of interest" description="Disordered" evidence="1">
    <location>
        <begin position="38"/>
        <end position="72"/>
    </location>
</feature>
<accession>A0A2K1J4A0</accession>
<reference evidence="2 4" key="1">
    <citation type="journal article" date="2008" name="Science">
        <title>The Physcomitrella genome reveals evolutionary insights into the conquest of land by plants.</title>
        <authorList>
            <person name="Rensing S."/>
            <person name="Lang D."/>
            <person name="Zimmer A."/>
            <person name="Terry A."/>
            <person name="Salamov A."/>
            <person name="Shapiro H."/>
            <person name="Nishiyama T."/>
            <person name="Perroud P.-F."/>
            <person name="Lindquist E."/>
            <person name="Kamisugi Y."/>
            <person name="Tanahashi T."/>
            <person name="Sakakibara K."/>
            <person name="Fujita T."/>
            <person name="Oishi K."/>
            <person name="Shin-I T."/>
            <person name="Kuroki Y."/>
            <person name="Toyoda A."/>
            <person name="Suzuki Y."/>
            <person name="Hashimoto A."/>
            <person name="Yamaguchi K."/>
            <person name="Sugano A."/>
            <person name="Kohara Y."/>
            <person name="Fujiyama A."/>
            <person name="Anterola A."/>
            <person name="Aoki S."/>
            <person name="Ashton N."/>
            <person name="Barbazuk W.B."/>
            <person name="Barker E."/>
            <person name="Bennetzen J."/>
            <person name="Bezanilla M."/>
            <person name="Blankenship R."/>
            <person name="Cho S.H."/>
            <person name="Dutcher S."/>
            <person name="Estelle M."/>
            <person name="Fawcett J.A."/>
            <person name="Gundlach H."/>
            <person name="Hanada K."/>
            <person name="Heyl A."/>
            <person name="Hicks K.A."/>
            <person name="Hugh J."/>
            <person name="Lohr M."/>
            <person name="Mayer K."/>
            <person name="Melkozernov A."/>
            <person name="Murata T."/>
            <person name="Nelson D."/>
            <person name="Pils B."/>
            <person name="Prigge M."/>
            <person name="Reiss B."/>
            <person name="Renner T."/>
            <person name="Rombauts S."/>
            <person name="Rushton P."/>
            <person name="Sanderfoot A."/>
            <person name="Schween G."/>
            <person name="Shiu S.-H."/>
            <person name="Stueber K."/>
            <person name="Theodoulou F.L."/>
            <person name="Tu H."/>
            <person name="Van de Peer Y."/>
            <person name="Verrier P.J."/>
            <person name="Waters E."/>
            <person name="Wood A."/>
            <person name="Yang L."/>
            <person name="Cove D."/>
            <person name="Cuming A."/>
            <person name="Hasebe M."/>
            <person name="Lucas S."/>
            <person name="Mishler D.B."/>
            <person name="Reski R."/>
            <person name="Grigoriev I."/>
            <person name="Quatrano R.S."/>
            <person name="Boore J.L."/>
        </authorList>
    </citation>
    <scope>NUCLEOTIDE SEQUENCE [LARGE SCALE GENOMIC DNA]</scope>
    <source>
        <strain evidence="3 4">cv. Gransden 2004</strain>
    </source>
</reference>
<sequence>MKDMKKRTHKCTSASLSSQTAEKLFSSRTVCVMKSKYQKHSPTISHTTSVQSTTRKRTRAKTSAGVIAHREG</sequence>
<organism evidence="2">
    <name type="scientific">Physcomitrium patens</name>
    <name type="common">Spreading-leaved earth moss</name>
    <name type="synonym">Physcomitrella patens</name>
    <dbReference type="NCBI Taxonomy" id="3218"/>
    <lineage>
        <taxon>Eukaryota</taxon>
        <taxon>Viridiplantae</taxon>
        <taxon>Streptophyta</taxon>
        <taxon>Embryophyta</taxon>
        <taxon>Bryophyta</taxon>
        <taxon>Bryophytina</taxon>
        <taxon>Bryopsida</taxon>
        <taxon>Funariidae</taxon>
        <taxon>Funariales</taxon>
        <taxon>Funariaceae</taxon>
        <taxon>Physcomitrium</taxon>
    </lineage>
</organism>
<reference evidence="3" key="3">
    <citation type="submission" date="2020-12" db="UniProtKB">
        <authorList>
            <consortium name="EnsemblPlants"/>
        </authorList>
    </citation>
    <scope>IDENTIFICATION</scope>
</reference>
<reference evidence="2 4" key="2">
    <citation type="journal article" date="2018" name="Plant J.">
        <title>The Physcomitrella patens chromosome-scale assembly reveals moss genome structure and evolution.</title>
        <authorList>
            <person name="Lang D."/>
            <person name="Ullrich K.K."/>
            <person name="Murat F."/>
            <person name="Fuchs J."/>
            <person name="Jenkins J."/>
            <person name="Haas F.B."/>
            <person name="Piednoel M."/>
            <person name="Gundlach H."/>
            <person name="Van Bel M."/>
            <person name="Meyberg R."/>
            <person name="Vives C."/>
            <person name="Morata J."/>
            <person name="Symeonidi A."/>
            <person name="Hiss M."/>
            <person name="Muchero W."/>
            <person name="Kamisugi Y."/>
            <person name="Saleh O."/>
            <person name="Blanc G."/>
            <person name="Decker E.L."/>
            <person name="van Gessel N."/>
            <person name="Grimwood J."/>
            <person name="Hayes R.D."/>
            <person name="Graham S.W."/>
            <person name="Gunter L.E."/>
            <person name="McDaniel S.F."/>
            <person name="Hoernstein S.N.W."/>
            <person name="Larsson A."/>
            <person name="Li F.W."/>
            <person name="Perroud P.F."/>
            <person name="Phillips J."/>
            <person name="Ranjan P."/>
            <person name="Rokshar D.S."/>
            <person name="Rothfels C.J."/>
            <person name="Schneider L."/>
            <person name="Shu S."/>
            <person name="Stevenson D.W."/>
            <person name="Thummler F."/>
            <person name="Tillich M."/>
            <person name="Villarreal Aguilar J.C."/>
            <person name="Widiez T."/>
            <person name="Wong G.K."/>
            <person name="Wymore A."/>
            <person name="Zhang Y."/>
            <person name="Zimmer A.D."/>
            <person name="Quatrano R.S."/>
            <person name="Mayer K.F.X."/>
            <person name="Goodstein D."/>
            <person name="Casacuberta J.M."/>
            <person name="Vandepoele K."/>
            <person name="Reski R."/>
            <person name="Cuming A.C."/>
            <person name="Tuskan G.A."/>
            <person name="Maumus F."/>
            <person name="Salse J."/>
            <person name="Schmutz J."/>
            <person name="Rensing S.A."/>
        </authorList>
    </citation>
    <scope>NUCLEOTIDE SEQUENCE [LARGE SCALE GENOMIC DNA]</scope>
    <source>
        <strain evidence="3 4">cv. Gransden 2004</strain>
    </source>
</reference>
<dbReference type="Proteomes" id="UP000006727">
    <property type="component" value="Chromosome 17"/>
</dbReference>
<dbReference type="InParanoid" id="A0A2K1J4A0"/>
<dbReference type="Gramene" id="Pp3c17_17080V3.1">
    <property type="protein sequence ID" value="Pp3c17_17080V3.1"/>
    <property type="gene ID" value="Pp3c17_17080"/>
</dbReference>
<dbReference type="EnsemblPlants" id="Pp3c17_17080V3.1">
    <property type="protein sequence ID" value="Pp3c17_17080V3.1"/>
    <property type="gene ID" value="Pp3c17_17080"/>
</dbReference>
<dbReference type="AlphaFoldDB" id="A0A2K1J4A0"/>
<keyword evidence="4" id="KW-1185">Reference proteome</keyword>
<proteinExistence type="predicted"/>
<evidence type="ECO:0000313" key="2">
    <source>
        <dbReference type="EMBL" id="PNR36357.1"/>
    </source>
</evidence>
<gene>
    <name evidence="2" type="ORF">PHYPA_022208</name>
</gene>
<dbReference type="EMBL" id="ABEU02000017">
    <property type="protein sequence ID" value="PNR36357.1"/>
    <property type="molecule type" value="Genomic_DNA"/>
</dbReference>
<evidence type="ECO:0000313" key="4">
    <source>
        <dbReference type="Proteomes" id="UP000006727"/>
    </source>
</evidence>
<name>A0A2K1J4A0_PHYPA</name>